<evidence type="ECO:0000313" key="1">
    <source>
        <dbReference type="EMBL" id="WWQ66582.1"/>
    </source>
</evidence>
<dbReference type="Proteomes" id="UP001432251">
    <property type="component" value="Chromosome"/>
</dbReference>
<organism evidence="1 2">
    <name type="scientific">Streptomyces citrinus</name>
    <dbReference type="NCBI Taxonomy" id="3118173"/>
    <lineage>
        <taxon>Bacteria</taxon>
        <taxon>Bacillati</taxon>
        <taxon>Actinomycetota</taxon>
        <taxon>Actinomycetes</taxon>
        <taxon>Kitasatosporales</taxon>
        <taxon>Streptomycetaceae</taxon>
        <taxon>Streptomyces</taxon>
    </lineage>
</organism>
<dbReference type="EMBL" id="CP146022">
    <property type="protein sequence ID" value="WWQ66582.1"/>
    <property type="molecule type" value="Genomic_DNA"/>
</dbReference>
<sequence>MRPRLTLLRSALVAAAVGGAVLVPTAAFADGRPPAEPGHEQPAAQSPEDVSANPFFLAAGGGMAAAGAAGLVYSTVRRGRADA</sequence>
<reference evidence="1" key="1">
    <citation type="journal article" date="2025" name="Int. J. Syst. Evol. Microbiol.">
        <title>Streptomyces citrinus sp. nov., with yellow diffusible pigment.</title>
        <authorList>
            <person name="He Y."/>
            <person name="Yang E."/>
            <person name="Xu J."/>
            <person name="Sun Y."/>
            <person name="Sun L."/>
        </authorList>
    </citation>
    <scope>NUCLEOTIDE SEQUENCE</scope>
    <source>
        <strain evidence="1">Q6</strain>
    </source>
</reference>
<accession>A0ACD5AH75</accession>
<proteinExistence type="predicted"/>
<gene>
    <name evidence="1" type="ORF">V2W30_26785</name>
</gene>
<evidence type="ECO:0000313" key="2">
    <source>
        <dbReference type="Proteomes" id="UP001432251"/>
    </source>
</evidence>
<protein>
    <submittedName>
        <fullName evidence="1">Uncharacterized protein</fullName>
    </submittedName>
</protein>
<name>A0ACD5AH75_9ACTN</name>
<keyword evidence="2" id="KW-1185">Reference proteome</keyword>